<name>A0A346TPM6_9ABAC</name>
<proteinExistence type="predicted"/>
<evidence type="ECO:0000256" key="1">
    <source>
        <dbReference type="SAM" id="Phobius"/>
    </source>
</evidence>
<keyword evidence="3" id="KW-1185">Reference proteome</keyword>
<accession>A0A346TPM6</accession>
<keyword evidence="1" id="KW-1133">Transmembrane helix</keyword>
<evidence type="ECO:0000313" key="3">
    <source>
        <dbReference type="Proteomes" id="UP000501969"/>
    </source>
</evidence>
<feature type="transmembrane region" description="Helical" evidence="1">
    <location>
        <begin position="6"/>
        <end position="24"/>
    </location>
</feature>
<dbReference type="RefSeq" id="YP_010796548.1">
    <property type="nucleotide sequence ID" value="NC_076031.1"/>
</dbReference>
<dbReference type="KEGG" id="vg:80534043"/>
<organism evidence="2 3">
    <name type="scientific">Mythimna unipuncta nucleopolyhedrovirus</name>
    <dbReference type="NCBI Taxonomy" id="447897"/>
    <lineage>
        <taxon>Viruses</taxon>
        <taxon>Viruses incertae sedis</taxon>
        <taxon>Naldaviricetes</taxon>
        <taxon>Lefavirales</taxon>
        <taxon>Baculoviridae</taxon>
        <taxon>Alphabaculovirus</taxon>
    </lineage>
</organism>
<evidence type="ECO:0000313" key="2">
    <source>
        <dbReference type="EMBL" id="AXU41536.1"/>
    </source>
</evidence>
<keyword evidence="1" id="KW-0812">Transmembrane</keyword>
<sequence>MLSVLIGYAVIVCIVVFICALTLLNPYRYQLNKLVSDHLDTLHFGAFVDIYDLSTDEHQIERLFIIRPENIVLYNVNDAVFYYLESGSVLCPREFAIVRFTRDNIKLINESGLFDTICTNVNSLVLVEHFMTIKQGVPDHRVTLAVEEINYSIMDLINHLIHTGYVKLY</sequence>
<dbReference type="GeneID" id="80534043"/>
<protein>
    <submittedName>
        <fullName evidence="2">PIF-4</fullName>
    </submittedName>
</protein>
<dbReference type="InterPro" id="IPR006883">
    <property type="entry name" value="AcMNPV_PIF-4"/>
</dbReference>
<reference evidence="2 3" key="1">
    <citation type="submission" date="2018-03" db="EMBL/GenBank/DDBJ databases">
        <title>Complete genome sequence of a second alphabaculovirus from the true armyworm, Mythimna unipuncta.</title>
        <authorList>
            <person name="Harrison R.L."/>
            <person name="Mowery J.D."/>
            <person name="Bauchan G.R."/>
            <person name="Theilmann D.A."/>
            <person name="Erlandson M.A."/>
        </authorList>
    </citation>
    <scope>NUCLEOTIDE SEQUENCE [LARGE SCALE GENOMIC DNA]</scope>
    <source>
        <strain evidence="2 3">KY310</strain>
    </source>
</reference>
<dbReference type="Proteomes" id="UP000501969">
    <property type="component" value="Segment"/>
</dbReference>
<dbReference type="EMBL" id="MH124167">
    <property type="protein sequence ID" value="AXU41536.1"/>
    <property type="molecule type" value="Genomic_DNA"/>
</dbReference>
<keyword evidence="1" id="KW-0472">Membrane</keyword>
<dbReference type="Pfam" id="PF04798">
    <property type="entry name" value="Baculo_19"/>
    <property type="match status" value="1"/>
</dbReference>